<dbReference type="InterPro" id="IPR024747">
    <property type="entry name" value="Pyridox_Oxase-rel"/>
</dbReference>
<dbReference type="InterPro" id="IPR012349">
    <property type="entry name" value="Split_barrel_FMN-bd"/>
</dbReference>
<protein>
    <recommendedName>
        <fullName evidence="3">Nitroimidazol reductase NimA-like FMN-containing flavoprotein (Pyridoxamine 5'-phosphate oxidase superfamily)</fullName>
    </recommendedName>
</protein>
<accession>A0A2U1FL09</accession>
<dbReference type="EMBL" id="QEKY01000004">
    <property type="protein sequence ID" value="PVZ12710.1"/>
    <property type="molecule type" value="Genomic_DNA"/>
</dbReference>
<comment type="caution">
    <text evidence="1">The sequence shown here is derived from an EMBL/GenBank/DDBJ whole genome shotgun (WGS) entry which is preliminary data.</text>
</comment>
<gene>
    <name evidence="1" type="ORF">C7382_10417</name>
</gene>
<name>A0A2U1FL09_9PORP</name>
<dbReference type="AlphaFoldDB" id="A0A2U1FL09"/>
<dbReference type="PANTHER" id="PTHR34071:SF2">
    <property type="entry name" value="FLAVIN-NUCLEOTIDE-BINDING PROTEIN"/>
    <property type="match status" value="1"/>
</dbReference>
<evidence type="ECO:0000313" key="2">
    <source>
        <dbReference type="Proteomes" id="UP000245462"/>
    </source>
</evidence>
<dbReference type="PANTHER" id="PTHR34071">
    <property type="entry name" value="5-NITROIMIDAZOLE ANTIBIOTICS RESISTANCE PROTEIN, NIMA-FAMILY-RELATED PROTEIN-RELATED"/>
    <property type="match status" value="1"/>
</dbReference>
<keyword evidence="2" id="KW-1185">Reference proteome</keyword>
<dbReference type="GeneID" id="94550246"/>
<dbReference type="Proteomes" id="UP000245462">
    <property type="component" value="Unassembled WGS sequence"/>
</dbReference>
<dbReference type="SUPFAM" id="SSF50475">
    <property type="entry name" value="FMN-binding split barrel"/>
    <property type="match status" value="1"/>
</dbReference>
<organism evidence="1 2">
    <name type="scientific">Porphyromonas loveana</name>
    <dbReference type="NCBI Taxonomy" id="1884669"/>
    <lineage>
        <taxon>Bacteria</taxon>
        <taxon>Pseudomonadati</taxon>
        <taxon>Bacteroidota</taxon>
        <taxon>Bacteroidia</taxon>
        <taxon>Bacteroidales</taxon>
        <taxon>Porphyromonadaceae</taxon>
        <taxon>Porphyromonas</taxon>
    </lineage>
</organism>
<dbReference type="RefSeq" id="WP_243405637.1">
    <property type="nucleotide sequence ID" value="NZ_JBGXZY010000115.1"/>
</dbReference>
<sequence length="177" mass="19714">MMRRKDREKSREFGLAVIDSTAYGVLTVVGTDQEPYAIPLSIVRDGDNLYFHSARAGQKVDLFAPEPLVCIAFVGRVEVPDRYNQAQLDDLSAGPLSGSMLSRIFTTEFESAIVRGHVVRVVNVEEQIYALRLICEKYTPTKMSLFDAAIQSGLPHTAIYRVPIETITAKQKLVHAD</sequence>
<proteinExistence type="predicted"/>
<reference evidence="1 2" key="1">
    <citation type="submission" date="2018-04" db="EMBL/GenBank/DDBJ databases">
        <title>Genomic Encyclopedia of Type Strains, Phase IV (KMG-IV): sequencing the most valuable type-strain genomes for metagenomic binning, comparative biology and taxonomic classification.</title>
        <authorList>
            <person name="Goeker M."/>
        </authorList>
    </citation>
    <scope>NUCLEOTIDE SEQUENCE [LARGE SCALE GENOMIC DNA]</scope>
    <source>
        <strain evidence="1 2">DSM 28520</strain>
    </source>
</reference>
<evidence type="ECO:0008006" key="3">
    <source>
        <dbReference type="Google" id="ProtNLM"/>
    </source>
</evidence>
<evidence type="ECO:0000313" key="1">
    <source>
        <dbReference type="EMBL" id="PVZ12710.1"/>
    </source>
</evidence>
<dbReference type="Gene3D" id="2.30.110.10">
    <property type="entry name" value="Electron Transport, Fmn-binding Protein, Chain A"/>
    <property type="match status" value="1"/>
</dbReference>
<dbReference type="Pfam" id="PF12900">
    <property type="entry name" value="Pyridox_ox_2"/>
    <property type="match status" value="1"/>
</dbReference>